<dbReference type="HOGENOM" id="CLU_789737_0_0_6"/>
<reference evidence="2 3" key="1">
    <citation type="submission" date="2009-10" db="EMBL/GenBank/DDBJ databases">
        <title>Complete sequence of Halothiobacillus neapolitanus c2.</title>
        <authorList>
            <consortium name="US DOE Joint Genome Institute"/>
            <person name="Lucas S."/>
            <person name="Copeland A."/>
            <person name="Lapidus A."/>
            <person name="Glavina del Rio T."/>
            <person name="Tice H."/>
            <person name="Bruce D."/>
            <person name="Goodwin L."/>
            <person name="Pitluck S."/>
            <person name="Davenport K."/>
            <person name="Brettin T."/>
            <person name="Detter J.C."/>
            <person name="Han C."/>
            <person name="Tapia R."/>
            <person name="Larimer F."/>
            <person name="Land M."/>
            <person name="Hauser L."/>
            <person name="Kyrpides N."/>
            <person name="Mikhailova N."/>
            <person name="Kerfeld C."/>
            <person name="Cannon G."/>
            <person name="Heinhort S."/>
        </authorList>
    </citation>
    <scope>NUCLEOTIDE SEQUENCE [LARGE SCALE GENOMIC DNA]</scope>
    <source>
        <strain evidence="3">ATCC 23641 / c2</strain>
    </source>
</reference>
<dbReference type="AlphaFoldDB" id="D0KZP9"/>
<dbReference type="RefSeq" id="WP_012823958.1">
    <property type="nucleotide sequence ID" value="NC_013422.1"/>
</dbReference>
<dbReference type="STRING" id="555778.Hneap_1086"/>
<dbReference type="InterPro" id="IPR052968">
    <property type="entry name" value="Nucleotide_metab_enz"/>
</dbReference>
<dbReference type="InterPro" id="IPR038763">
    <property type="entry name" value="DHH_sf"/>
</dbReference>
<dbReference type="Pfam" id="PF02272">
    <property type="entry name" value="DHHA1"/>
    <property type="match status" value="1"/>
</dbReference>
<dbReference type="OrthoDB" id="5800592at2"/>
<dbReference type="EMBL" id="CP001801">
    <property type="protein sequence ID" value="ACX95922.1"/>
    <property type="molecule type" value="Genomic_DNA"/>
</dbReference>
<proteinExistence type="predicted"/>
<dbReference type="PANTHER" id="PTHR42146">
    <property type="entry name" value="3',5'-CYCLIC-NUCLEOTIDE PHOSPHODIESTERASE"/>
    <property type="match status" value="1"/>
</dbReference>
<dbReference type="Gene3D" id="3.10.310.30">
    <property type="match status" value="1"/>
</dbReference>
<evidence type="ECO:0000313" key="3">
    <source>
        <dbReference type="Proteomes" id="UP000009102"/>
    </source>
</evidence>
<dbReference type="InterPro" id="IPR003156">
    <property type="entry name" value="DHHA1_dom"/>
</dbReference>
<dbReference type="eggNOG" id="COG2404">
    <property type="taxonomic scope" value="Bacteria"/>
</dbReference>
<dbReference type="PANTHER" id="PTHR42146:SF1">
    <property type="entry name" value="OLIGORIBONUCLEASE NRNB"/>
    <property type="match status" value="1"/>
</dbReference>
<protein>
    <submittedName>
        <fullName evidence="2">Phosphoesterase DHHA1</fullName>
    </submittedName>
</protein>
<dbReference type="GO" id="GO:0003676">
    <property type="term" value="F:nucleic acid binding"/>
    <property type="evidence" value="ECO:0007669"/>
    <property type="project" value="InterPro"/>
</dbReference>
<sequence length="387" mass="43524">MSTPKLIRPQLSPDNADKGWVYHLSHTDLDGYGAQFMLKAAGINTRCFNADYRDIPLAVDKVVEQIIEEGEPASLLLTDLNLTLDQAEQIDKRIKKLKVPTTLQLLDHHATGADCAAKYDWYYLDTERCATKLAFEAVADLMSEEQRAQYALRADFVDMGDRWLKDEPLFRKSLYLLGLVMQDDHLAPPLADLKRSYRFHLIEHFFQAHERGENLEPIERGLYDVRKNFLVGRIDEQDLNNPELPLNDKFHILSASVLDETTVPMLDIDGVRTGVFFNWPHDVWRGVIMDMMETRHKMDMAIGVRGNGKLSLRANPGVDAGAISAKYFRGGGHPGAAGGELRDNRLRDLDHAVSSIKQTINPAPPVATAKLGSMITIQPPRKGAQKK</sequence>
<feature type="domain" description="DHHA1" evidence="1">
    <location>
        <begin position="277"/>
        <end position="359"/>
    </location>
</feature>
<organism evidence="2 3">
    <name type="scientific">Halothiobacillus neapolitanus (strain ATCC 23641 / DSM 15147 / CIP 104769 / NCIMB 8539 / c2)</name>
    <name type="common">Thiobacillus neapolitanus</name>
    <dbReference type="NCBI Taxonomy" id="555778"/>
    <lineage>
        <taxon>Bacteria</taxon>
        <taxon>Pseudomonadati</taxon>
        <taxon>Pseudomonadota</taxon>
        <taxon>Gammaproteobacteria</taxon>
        <taxon>Chromatiales</taxon>
        <taxon>Halothiobacillaceae</taxon>
        <taxon>Halothiobacillus</taxon>
    </lineage>
</organism>
<dbReference type="KEGG" id="hna:Hneap_1086"/>
<dbReference type="SUPFAM" id="SSF64182">
    <property type="entry name" value="DHH phosphoesterases"/>
    <property type="match status" value="1"/>
</dbReference>
<evidence type="ECO:0000313" key="2">
    <source>
        <dbReference type="EMBL" id="ACX95922.1"/>
    </source>
</evidence>
<accession>D0KZP9</accession>
<gene>
    <name evidence="2" type="ordered locus">Hneap_1086</name>
</gene>
<evidence type="ECO:0000259" key="1">
    <source>
        <dbReference type="Pfam" id="PF02272"/>
    </source>
</evidence>
<name>D0KZP9_HALNC</name>
<keyword evidence="3" id="KW-1185">Reference proteome</keyword>
<dbReference type="Proteomes" id="UP000009102">
    <property type="component" value="Chromosome"/>
</dbReference>